<comment type="similarity">
    <text evidence="2 9">Belongs to the uroporphyrinogen-III synthase family.</text>
</comment>
<dbReference type="RefSeq" id="WP_377927144.1">
    <property type="nucleotide sequence ID" value="NZ_JBHUEM010000004.1"/>
</dbReference>
<evidence type="ECO:0000256" key="6">
    <source>
        <dbReference type="ARBA" id="ARBA00037589"/>
    </source>
</evidence>
<dbReference type="Proteomes" id="UP001597214">
    <property type="component" value="Unassembled WGS sequence"/>
</dbReference>
<comment type="pathway">
    <text evidence="1 9">Porphyrin-containing compound metabolism; protoporphyrin-IX biosynthesis; coproporphyrinogen-III from 5-aminolevulinate: step 3/4.</text>
</comment>
<evidence type="ECO:0000256" key="7">
    <source>
        <dbReference type="ARBA" id="ARBA00040167"/>
    </source>
</evidence>
<keyword evidence="12" id="KW-1185">Reference proteome</keyword>
<proteinExistence type="inferred from homology"/>
<name>A0ABW4LLT3_9BACI</name>
<accession>A0ABW4LLT3</accession>
<evidence type="ECO:0000313" key="11">
    <source>
        <dbReference type="EMBL" id="MFD1736008.1"/>
    </source>
</evidence>
<evidence type="ECO:0000256" key="5">
    <source>
        <dbReference type="ARBA" id="ARBA00023244"/>
    </source>
</evidence>
<keyword evidence="5 9" id="KW-0627">Porphyrin biosynthesis</keyword>
<evidence type="ECO:0000259" key="10">
    <source>
        <dbReference type="Pfam" id="PF02602"/>
    </source>
</evidence>
<dbReference type="EC" id="4.2.1.75" evidence="3 9"/>
<evidence type="ECO:0000256" key="1">
    <source>
        <dbReference type="ARBA" id="ARBA00004772"/>
    </source>
</evidence>
<evidence type="ECO:0000256" key="9">
    <source>
        <dbReference type="RuleBase" id="RU366031"/>
    </source>
</evidence>
<dbReference type="GO" id="GO:0004852">
    <property type="term" value="F:uroporphyrinogen-III synthase activity"/>
    <property type="evidence" value="ECO:0007669"/>
    <property type="project" value="UniProtKB-EC"/>
</dbReference>
<feature type="domain" description="Tetrapyrrole biosynthesis uroporphyrinogen III synthase" evidence="10">
    <location>
        <begin position="22"/>
        <end position="248"/>
    </location>
</feature>
<dbReference type="InterPro" id="IPR039793">
    <property type="entry name" value="UROS/Hem4"/>
</dbReference>
<keyword evidence="4 9" id="KW-0456">Lyase</keyword>
<evidence type="ECO:0000256" key="8">
    <source>
        <dbReference type="ARBA" id="ARBA00048617"/>
    </source>
</evidence>
<gene>
    <name evidence="11" type="ORF">ACFSCX_05470</name>
</gene>
<sequence>MKALPLHHKTIVITRDGKSNEQLAAHISKLGGVPISVPLLDFRLSTITEHEERIIHDLMQYDWIVFTSANGVSYFFELYYKLKKESVLRLPNIAVVGEKTKNSIEERGFIPSLVPKEYVAECLIEMFMQEPIEQKKILLIKGNLARPVLANGLKELGVTVHELVVYETYCPATREQLKQLLHQRVDAITFTSPSTIKHFVQLLRDENWQSWINKTLVCCIGPITQKTALEYGIIPQIVPNTYTLDHLLDELTLFFINKEEELDGTI</sequence>
<dbReference type="Pfam" id="PF02602">
    <property type="entry name" value="HEM4"/>
    <property type="match status" value="1"/>
</dbReference>
<dbReference type="SUPFAM" id="SSF69618">
    <property type="entry name" value="HemD-like"/>
    <property type="match status" value="1"/>
</dbReference>
<dbReference type="InterPro" id="IPR036108">
    <property type="entry name" value="4pyrrol_syn_uPrphyn_synt_sf"/>
</dbReference>
<dbReference type="EMBL" id="JBHUEM010000004">
    <property type="protein sequence ID" value="MFD1736008.1"/>
    <property type="molecule type" value="Genomic_DNA"/>
</dbReference>
<comment type="catalytic activity">
    <reaction evidence="8 9">
        <text>hydroxymethylbilane = uroporphyrinogen III + H2O</text>
        <dbReference type="Rhea" id="RHEA:18965"/>
        <dbReference type="ChEBI" id="CHEBI:15377"/>
        <dbReference type="ChEBI" id="CHEBI:57308"/>
        <dbReference type="ChEBI" id="CHEBI:57845"/>
        <dbReference type="EC" id="4.2.1.75"/>
    </reaction>
</comment>
<dbReference type="InterPro" id="IPR003754">
    <property type="entry name" value="4pyrrol_synth_uPrphyn_synth"/>
</dbReference>
<comment type="caution">
    <text evidence="11">The sequence shown here is derived from an EMBL/GenBank/DDBJ whole genome shotgun (WGS) entry which is preliminary data.</text>
</comment>
<dbReference type="CDD" id="cd06578">
    <property type="entry name" value="HemD"/>
    <property type="match status" value="1"/>
</dbReference>
<dbReference type="PANTHER" id="PTHR38042:SF1">
    <property type="entry name" value="UROPORPHYRINOGEN-III SYNTHASE, CHLOROPLASTIC"/>
    <property type="match status" value="1"/>
</dbReference>
<reference evidence="12" key="1">
    <citation type="journal article" date="2019" name="Int. J. Syst. Evol. Microbiol.">
        <title>The Global Catalogue of Microorganisms (GCM) 10K type strain sequencing project: providing services to taxonomists for standard genome sequencing and annotation.</title>
        <authorList>
            <consortium name="The Broad Institute Genomics Platform"/>
            <consortium name="The Broad Institute Genome Sequencing Center for Infectious Disease"/>
            <person name="Wu L."/>
            <person name="Ma J."/>
        </authorList>
    </citation>
    <scope>NUCLEOTIDE SEQUENCE [LARGE SCALE GENOMIC DNA]</scope>
    <source>
        <strain evidence="12">CCUG 49339</strain>
    </source>
</reference>
<protein>
    <recommendedName>
        <fullName evidence="7 9">Uroporphyrinogen-III synthase</fullName>
        <ecNumber evidence="3 9">4.2.1.75</ecNumber>
    </recommendedName>
</protein>
<organism evidence="11 12">
    <name type="scientific">Bacillus salitolerans</name>
    <dbReference type="NCBI Taxonomy" id="1437434"/>
    <lineage>
        <taxon>Bacteria</taxon>
        <taxon>Bacillati</taxon>
        <taxon>Bacillota</taxon>
        <taxon>Bacilli</taxon>
        <taxon>Bacillales</taxon>
        <taxon>Bacillaceae</taxon>
        <taxon>Bacillus</taxon>
    </lineage>
</organism>
<evidence type="ECO:0000256" key="3">
    <source>
        <dbReference type="ARBA" id="ARBA00013109"/>
    </source>
</evidence>
<dbReference type="Gene3D" id="3.40.50.10090">
    <property type="match status" value="2"/>
</dbReference>
<evidence type="ECO:0000256" key="2">
    <source>
        <dbReference type="ARBA" id="ARBA00008133"/>
    </source>
</evidence>
<evidence type="ECO:0000313" key="12">
    <source>
        <dbReference type="Proteomes" id="UP001597214"/>
    </source>
</evidence>
<evidence type="ECO:0000256" key="4">
    <source>
        <dbReference type="ARBA" id="ARBA00023239"/>
    </source>
</evidence>
<dbReference type="PANTHER" id="PTHR38042">
    <property type="entry name" value="UROPORPHYRINOGEN-III SYNTHASE, CHLOROPLASTIC"/>
    <property type="match status" value="1"/>
</dbReference>
<comment type="function">
    <text evidence="6 9">Catalyzes cyclization of the linear tetrapyrrole, hydroxymethylbilane, to the macrocyclic uroporphyrinogen III.</text>
</comment>